<comment type="caution">
    <text evidence="2">The sequence shown here is derived from an EMBL/GenBank/DDBJ whole genome shotgun (WGS) entry which is preliminary data.</text>
</comment>
<evidence type="ECO:0000313" key="3">
    <source>
        <dbReference type="Proteomes" id="UP001348149"/>
    </source>
</evidence>
<dbReference type="EMBL" id="JAYLLH010000008">
    <property type="protein sequence ID" value="MEC3861138.1"/>
    <property type="molecule type" value="Genomic_DNA"/>
</dbReference>
<proteinExistence type="predicted"/>
<reference evidence="2 3" key="1">
    <citation type="submission" date="2024-01" db="EMBL/GenBank/DDBJ databases">
        <title>Mesobacterium rodlantinim sp. nov., isolated from shallow sea hydrothermal systems off Kueishantao Island.</title>
        <authorList>
            <person name="Su Z."/>
            <person name="Tang K."/>
        </authorList>
    </citation>
    <scope>NUCLEOTIDE SEQUENCE [LARGE SCALE GENOMIC DNA]</scope>
    <source>
        <strain evidence="2 3">TK19101</strain>
    </source>
</reference>
<dbReference type="Gene3D" id="3.90.960.10">
    <property type="entry name" value="YbaK/aminoacyl-tRNA synthetase-associated domain"/>
    <property type="match status" value="1"/>
</dbReference>
<evidence type="ECO:0000313" key="2">
    <source>
        <dbReference type="EMBL" id="MEC3861138.1"/>
    </source>
</evidence>
<dbReference type="Proteomes" id="UP001348149">
    <property type="component" value="Unassembled WGS sequence"/>
</dbReference>
<dbReference type="PANTHER" id="PTHR30411:SF1">
    <property type="entry name" value="CYTOPLASMIC PROTEIN"/>
    <property type="match status" value="1"/>
</dbReference>
<evidence type="ECO:0000259" key="1">
    <source>
        <dbReference type="Pfam" id="PF04073"/>
    </source>
</evidence>
<dbReference type="Pfam" id="PF04073">
    <property type="entry name" value="tRNA_edit"/>
    <property type="match status" value="1"/>
</dbReference>
<dbReference type="SUPFAM" id="SSF55826">
    <property type="entry name" value="YbaK/ProRS associated domain"/>
    <property type="match status" value="1"/>
</dbReference>
<name>A0ABU6HF88_9RHOB</name>
<dbReference type="CDD" id="cd04333">
    <property type="entry name" value="ProX_deacylase"/>
    <property type="match status" value="1"/>
</dbReference>
<dbReference type="PANTHER" id="PTHR30411">
    <property type="entry name" value="CYTOPLASMIC PROTEIN"/>
    <property type="match status" value="1"/>
</dbReference>
<feature type="domain" description="YbaK/aminoacyl-tRNA synthetase-associated" evidence="1">
    <location>
        <begin position="26"/>
        <end position="138"/>
    </location>
</feature>
<dbReference type="InterPro" id="IPR036754">
    <property type="entry name" value="YbaK/aa-tRNA-synt-asso_dom_sf"/>
</dbReference>
<dbReference type="RefSeq" id="WP_326296836.1">
    <property type="nucleotide sequence ID" value="NZ_JAYLLH010000008.1"/>
</dbReference>
<keyword evidence="3" id="KW-1185">Reference proteome</keyword>
<sequence>MSKSLKRVRAALDSAGIDTDIREVGQARTAAEAAAAVGCEIDQIAKSIIFRAQTSGEAVLFLTAGGNKVCADKASALAGEPLGKADADLIRAQTGFAIGGVAPVGHLTPIRAWVDPRLLEFSEIWAAAGTPRHVFAMDAHVLPGLTGAVVAAFTED</sequence>
<organism evidence="2 3">
    <name type="scientific">Mesobacterium hydrothermale</name>
    <dbReference type="NCBI Taxonomy" id="3111907"/>
    <lineage>
        <taxon>Bacteria</taxon>
        <taxon>Pseudomonadati</taxon>
        <taxon>Pseudomonadota</taxon>
        <taxon>Alphaproteobacteria</taxon>
        <taxon>Rhodobacterales</taxon>
        <taxon>Roseobacteraceae</taxon>
        <taxon>Mesobacterium</taxon>
    </lineage>
</organism>
<dbReference type="InterPro" id="IPR007214">
    <property type="entry name" value="YbaK/aa-tRNA-synth-assoc-dom"/>
</dbReference>
<gene>
    <name evidence="2" type="ORF">VK792_07570</name>
</gene>
<accession>A0ABU6HF88</accession>
<protein>
    <submittedName>
        <fullName evidence="2">YbaK/EbsC family protein</fullName>
    </submittedName>
</protein>